<feature type="compositionally biased region" description="Basic and acidic residues" evidence="2">
    <location>
        <begin position="1"/>
        <end position="12"/>
    </location>
</feature>
<dbReference type="RefSeq" id="WP_112147640.1">
    <property type="nucleotide sequence ID" value="NZ_PRLE01000001.1"/>
</dbReference>
<keyword evidence="1" id="KW-0175">Coiled coil</keyword>
<sequence>MAWTAEKVKAMRESNPAKATESDGWTAEKVRAMRTKTPTATTPKAGVATVETTPKQEKTPLYADALDSYRTGGAMARQSPAAKWGKPLSLADARQLPYQGSPWQAGQQHQTAQAVGNAEERALLPLAEGTGSIYGSMVQKQKQYNDQHSQTDEFDAINQWLDTGDNKNLADAVRRVDNTHGVYTDKDLITKGGWTQEQIDTARQMNAALDAIPAWKRGVRRTANTIGGVADTVAAAPFLAGEYAVQAGKNLAQSAANRKALEAEVAKSPREKNLYERLMETDMEYQPKYSTGDLLQQGFTREEIDSMKARIAGTEAQDSVDPGKSLGYQLYHRGQQLNAAAQSGLSPVGRTALGVATSAAENLAVAGVNPAAVLPVLSAQGAAEAMGQSVESGQSAGKALAGGLAKFGAGWAINSVGAADLARTMGSDYAKDTVAGQIADWVRGLAGDGALAKNYPAVANAISGGMDNAMQAFVETYADQAIDAALGDEEAAKTMFSKETFLNALESGLSGGASGALGGAVGTGLAKYNSGDSSLVGQAEYYAAQANAEQAARQQRKALERTMEPGEAAGSSDRALARQNLSVTDGDTSPDRTDSLWPEGDVAERQREDALGMSDNSEQTAMGAMNREVVGPAAEGRVSDNPAVRQFAQMVASDSLTGKTIGLFTPEVGNEANRAAFEAAYGVQLPGTAAATRRMLRSIAAQQQAAQNQAVENAGESVDKTALTDQQREEKNLFGADESSTQTAASGEEPLSQRLGADSSPIEGSPWQDGQQHQTAQAAASAEARALLPTEENTELRETIGLQEAPTENQKMNRVEQKLRSWQVSEKAAENLSKQMPSGLNADTYAAAASSMYRLGQMEDVDTFDKALRLAGSENALGLNVNMVLEKSTGRNVLEQAYLYGKGEQEARAQQMKKLGGALGAQSTSGEGVTYYRGTLRPEDAVASQIIRLNAQGTGTDAVLKSVLNGPDGAPNANVRAYVDTETARIFFGDSAQDVFSTVLHEDYHWYNALDAEGAKTLQDHALLYLAQKNGYETIDEMIRAKMGDYAAQSLTYEQAAEELVADAWGGIFDSEESVRRWAQFQREQADKNAGRAGSIHKVMQQVKTMLENIISKAKEVLRIDPENTAARKARRLAEAEKRALQEEYFAHAEKAMDNLRAAKAAENKNAAALKTEDAAEKLGTRFEIDKGFEKAIDELDVNAKVWSKQILVGSTSKVLQSIGVKDQNIYWDSGKIRKILQKHSAENFRAGIDDSIMTREIIKQVPQVLESPIVVLHSDTSRNADYASRIYMFGEVYDQTGKPVDVSLELLPTSRGGLEMDNIVVTSAYGKKNVQGLLNRDEILYIDPNKNRTNTWLAVNGLQLPLRITKYGSIASLRYSDGNVKSVSVENARTDEPVKKTTRFQLASPVEVNETKELVAVHNLTEENLREALDLGGMPSPSIAVVKAQEGHSQYGPISLVFGPDSIDPMANRANRVYGSDAWTPTRPSVEYKVNADQAMKLNTELAQLSRQTAKGAFARGSVLTGTLNMEASSQSPKQLAGSLAQNDAVKAAYLADKGEDIQVVTKPEVRFTESQKKRYEKIMEAIGGESVLRDIVETDVVSGNHDRANAVLDEVRQAETAWAMEELGWSEEKAQAKAARLIAPMLRSRLENAYEYVTTKEIAGKLVQDTDAMQQELREKAPDADVASWLLPKMEKILGEKGIYNGKDPYTKQGSRRSFAQLHNPYTLENLVAAMNQEEARGKGAWGLSANTLMSTATAEYKNLDEVRADKGRLQQMPEEEYKALLEKADGQIETILSKLRSETESHTSNSFEEREILGDILLRAAQGSQTTTAIGKAFAKEGYSISKDTAALIRQLYKDVAAIPTGYFEAKPQRAVGFEEVKAAILPDNASAALVDSLKGHGIAVEQYKAGDEAQRAELLNKVPNVRFQMAESADKDARKNTQRQASRAIAERDASLKTLMDFFGITRGVRISDDSLEGMALRIINGSGAKGKLHSSEFAKELRPLVEYLKADGADMQKAQSMAEVLAGEVLDHATYRNTELWDQYPELHDLSYTVAKGGQAEAELARRYGTWGAAVKDARSHGVQLRREAGYRDGNPVEQYESIVNDTRSVGGMKDGAAALFRTAAKNAGVANAASMESTEWLEVLMNVHDAIKPKMMSRFADVAEYEDAKVELAGRMLGEVMNLNEMTDVQTIFNGIQKHNREVAAAAAGSEERAAEVLKSLKGVQREQTREFNRRLYENSKAAAQSDEAKAFARQEQKNRAAERLLDQNLDMLGVDISNIGDLNEKLEVLRETYDREWKAEKQRMREERRQMLDDIALERRQLKAENAELARQVAGEQRRADRAERQLIFQENDILEWEQENQRKAEAWQQQQAQQNAIAIEVARQQRDEDIAVAKALAEKRVQKAREGRQKDELRRSIQRNAAQLNQMVLRPAPGKYVQKSLIVQAAEVAKLADLTVMNFKAVQSLEALRTSIKMAQGTEGSASGVSVDWEQSGVMKLIDTLEMDLTATKQAQLDRLNKQMAEARALPDSEKARALQDRLQQRINETENRVYLPMTVDQMRMLKAITASTLHVIRTANKTLSLEKAKEVDAFAQRTAHEVLAAKGNEPGSPRLQKALTLYNLDMLGAKRVFRMLGGYTKDGQMEQLADILNEGQRKQTQITVEGTALFDNVTGKANVKNMEQFAGPGAELVDVGLKDTKGTAVPLTHAQLCSLHMHLKNADSRNHLLAGGLTLPDAKAYHKGDIEAAYQKGQTVQLGSLLNADGTPMADTIVQTVEKAMTDYDRAWCKDMEDFFGRYTTNLINETSMKLLGYQRATVKNYYPIAVDKTQLATQIEGLKLDATIEGRGFLKNRVKSSQPILLEECNNVVQRSLRDTAAYAGLAAPIRDVQKILNSEVETAQGVGILKNKIIKEHWGREAVDYIDYLLTDLQSTQRKRMDGVGRGLGKLRGNYAGAILTLNPGVAIAQAASLPTAGAVLGADTMATVVPFFKNIDPMNKLMSKAGWTDNRLKMVEAEISQHGDALLRYRMRGSQVGELASIGVDKGLAQNAMDKLPKILTGWINGMDEITVAALWEGAKRYVEHHAEEFNLSVAYGDSSPDRGALGRTGNSEQDAKDFVGRESAGPAAKVNRNDAYWDAVNKMYQRVIEETQPNYTTMQRAGIQRSDNEITKTLTMFTTQRFQNYGILADAVGDYNAQRARYKAEASAANKAELDRAGKQLNRAVASQLTQTAVFALMKIGADFLLHRWDRERDENGDVTAASMGKRFLDLYTESFAGNFLFGSELYTLVGNALNGTDYDVVSATNISAVNDTFAAVSKFITLVKRDTSEMDEVELEKYHQKLMKAGMDVLEYGFELLGVPLGNAEKMRQAIMGYWEDAKRLKAGEKLSLNGLPASATGQYDRLYNAIRNGDTEEAAAARAKLEAMGKDDKTIYSQLKTRMKKYDGTIQRAAKAQVAGDDATRQQLTRDMVLGLYETLGIDRTDKADAAKREQVIDLVTGAITDVANAQLKGGRAGLYDDLSDALDSGRVKDVQDELNRLMTAGKEADSLKSKVTELVKPVYLAGNDHDRAQMEAMLLKLEDDSGGKLYERKTFEQWVKQAKKKEEQAKKTTDEWAGLR</sequence>
<proteinExistence type="predicted"/>
<name>A0A329UG55_9FIRM</name>
<feature type="compositionally biased region" description="Low complexity" evidence="2">
    <location>
        <begin position="35"/>
        <end position="45"/>
    </location>
</feature>
<dbReference type="InterPro" id="IPR041131">
    <property type="entry name" value="MuF_C"/>
</dbReference>
<feature type="compositionally biased region" description="Low complexity" evidence="2">
    <location>
        <begin position="768"/>
        <end position="783"/>
    </location>
</feature>
<feature type="region of interest" description="Disordered" evidence="2">
    <location>
        <begin position="3100"/>
        <end position="3127"/>
    </location>
</feature>
<feature type="region of interest" description="Disordered" evidence="2">
    <location>
        <begin position="553"/>
        <end position="616"/>
    </location>
</feature>
<dbReference type="Pfam" id="PF18819">
    <property type="entry name" value="MuF_C"/>
    <property type="match status" value="1"/>
</dbReference>
<dbReference type="EMBL" id="PRLE01000001">
    <property type="protein sequence ID" value="RAW61281.1"/>
    <property type="molecule type" value="Genomic_DNA"/>
</dbReference>
<feature type="coiled-coil region" evidence="1">
    <location>
        <begin position="2304"/>
        <end position="2363"/>
    </location>
</feature>
<feature type="region of interest" description="Disordered" evidence="2">
    <location>
        <begin position="733"/>
        <end position="783"/>
    </location>
</feature>
<organism evidence="5 6">
    <name type="scientific">Faecalibacterium prausnitzii</name>
    <dbReference type="NCBI Taxonomy" id="853"/>
    <lineage>
        <taxon>Bacteria</taxon>
        <taxon>Bacillati</taxon>
        <taxon>Bacillota</taxon>
        <taxon>Clostridia</taxon>
        <taxon>Eubacteriales</taxon>
        <taxon>Oscillospiraceae</taxon>
        <taxon>Faecalibacterium</taxon>
    </lineage>
</organism>
<evidence type="ECO:0000259" key="4">
    <source>
        <dbReference type="Pfam" id="PF18819"/>
    </source>
</evidence>
<dbReference type="OrthoDB" id="1862330at2"/>
<accession>A0A329UG55</accession>
<dbReference type="Pfam" id="PF18814">
    <property type="entry name" value="PBECR5"/>
    <property type="match status" value="1"/>
</dbReference>
<gene>
    <name evidence="5" type="ORF">C4N22_00915</name>
</gene>
<evidence type="ECO:0000256" key="2">
    <source>
        <dbReference type="SAM" id="MobiDB-lite"/>
    </source>
</evidence>
<dbReference type="Proteomes" id="UP000250583">
    <property type="component" value="Unassembled WGS sequence"/>
</dbReference>
<evidence type="ECO:0000256" key="1">
    <source>
        <dbReference type="SAM" id="Coils"/>
    </source>
</evidence>
<evidence type="ECO:0000259" key="3">
    <source>
        <dbReference type="Pfam" id="PF18814"/>
    </source>
</evidence>
<feature type="region of interest" description="Disordered" evidence="2">
    <location>
        <begin position="1"/>
        <end position="29"/>
    </location>
</feature>
<feature type="domain" description="Phage MuF C-terminal" evidence="4">
    <location>
        <begin position="1251"/>
        <end position="1348"/>
    </location>
</feature>
<feature type="coiled-coil region" evidence="1">
    <location>
        <begin position="1124"/>
        <end position="1179"/>
    </location>
</feature>
<evidence type="ECO:0000313" key="6">
    <source>
        <dbReference type="Proteomes" id="UP000250583"/>
    </source>
</evidence>
<protein>
    <submittedName>
        <fullName evidence="5">Uncharacterized protein</fullName>
    </submittedName>
</protein>
<evidence type="ECO:0000313" key="5">
    <source>
        <dbReference type="EMBL" id="RAW61281.1"/>
    </source>
</evidence>
<feature type="coiled-coil region" evidence="1">
    <location>
        <begin position="2510"/>
        <end position="2553"/>
    </location>
</feature>
<reference evidence="5 6" key="1">
    <citation type="submission" date="2018-02" db="EMBL/GenBank/DDBJ databases">
        <title>Complete genome sequencing of Faecalibacterium prausnitzii strains isolated from the human gut.</title>
        <authorList>
            <person name="Fitzgerald B.C."/>
            <person name="Shkoporov A.N."/>
            <person name="Ross P.R."/>
            <person name="Hill C."/>
        </authorList>
    </citation>
    <scope>NUCLEOTIDE SEQUENCE [LARGE SCALE GENOMIC DNA]</scope>
    <source>
        <strain evidence="5 6">APC923/61-1</strain>
    </source>
</reference>
<dbReference type="InterPro" id="IPR040998">
    <property type="entry name" value="PBECR5"/>
</dbReference>
<feature type="domain" description="Barnase-EndoU-ColicinE5/D-RelE like" evidence="3">
    <location>
        <begin position="1408"/>
        <end position="1492"/>
    </location>
</feature>
<feature type="region of interest" description="Disordered" evidence="2">
    <location>
        <begin position="34"/>
        <end position="53"/>
    </location>
</feature>
<comment type="caution">
    <text evidence="5">The sequence shown here is derived from an EMBL/GenBank/DDBJ whole genome shotgun (WGS) entry which is preliminary data.</text>
</comment>